<dbReference type="AlphaFoldDB" id="A0A834H9D5"/>
<dbReference type="EMBL" id="WJXA01000002">
    <property type="protein sequence ID" value="KAF7149963.1"/>
    <property type="molecule type" value="Genomic_DNA"/>
</dbReference>
<dbReference type="InterPro" id="IPR001461">
    <property type="entry name" value="Aspartic_peptidase_A1"/>
</dbReference>
<accession>A0A834H9D5</accession>
<dbReference type="GO" id="GO:0006508">
    <property type="term" value="P:proteolysis"/>
    <property type="evidence" value="ECO:0007669"/>
    <property type="project" value="InterPro"/>
</dbReference>
<feature type="chain" id="PRO_5032339465" description="Xylanase inhibitor C-terminal domain-containing protein" evidence="1">
    <location>
        <begin position="24"/>
        <end position="174"/>
    </location>
</feature>
<keyword evidence="4" id="KW-1185">Reference proteome</keyword>
<dbReference type="SUPFAM" id="SSF50630">
    <property type="entry name" value="Acid proteases"/>
    <property type="match status" value="1"/>
</dbReference>
<proteinExistence type="predicted"/>
<organism evidence="3 4">
    <name type="scientific">Rhododendron simsii</name>
    <name type="common">Sims's rhododendron</name>
    <dbReference type="NCBI Taxonomy" id="118357"/>
    <lineage>
        <taxon>Eukaryota</taxon>
        <taxon>Viridiplantae</taxon>
        <taxon>Streptophyta</taxon>
        <taxon>Embryophyta</taxon>
        <taxon>Tracheophyta</taxon>
        <taxon>Spermatophyta</taxon>
        <taxon>Magnoliopsida</taxon>
        <taxon>eudicotyledons</taxon>
        <taxon>Gunneridae</taxon>
        <taxon>Pentapetalae</taxon>
        <taxon>asterids</taxon>
        <taxon>Ericales</taxon>
        <taxon>Ericaceae</taxon>
        <taxon>Ericoideae</taxon>
        <taxon>Rhodoreae</taxon>
        <taxon>Rhododendron</taxon>
    </lineage>
</organism>
<dbReference type="Proteomes" id="UP000626092">
    <property type="component" value="Unassembled WGS sequence"/>
</dbReference>
<evidence type="ECO:0000313" key="4">
    <source>
        <dbReference type="Proteomes" id="UP000626092"/>
    </source>
</evidence>
<protein>
    <recommendedName>
        <fullName evidence="2">Xylanase inhibitor C-terminal domain-containing protein</fullName>
    </recommendedName>
</protein>
<dbReference type="InterPro" id="IPR021109">
    <property type="entry name" value="Peptidase_aspartic_dom_sf"/>
</dbReference>
<dbReference type="InterPro" id="IPR032799">
    <property type="entry name" value="TAXi_C"/>
</dbReference>
<comment type="caution">
    <text evidence="3">The sequence shown here is derived from an EMBL/GenBank/DDBJ whole genome shotgun (WGS) entry which is preliminary data.</text>
</comment>
<feature type="domain" description="Xylanase inhibitor C-terminal" evidence="2">
    <location>
        <begin position="25"/>
        <end position="65"/>
    </location>
</feature>
<dbReference type="GO" id="GO:0004190">
    <property type="term" value="F:aspartic-type endopeptidase activity"/>
    <property type="evidence" value="ECO:0007669"/>
    <property type="project" value="InterPro"/>
</dbReference>
<feature type="signal peptide" evidence="1">
    <location>
        <begin position="1"/>
        <end position="23"/>
    </location>
</feature>
<evidence type="ECO:0000256" key="1">
    <source>
        <dbReference type="SAM" id="SignalP"/>
    </source>
</evidence>
<dbReference type="Pfam" id="PF14541">
    <property type="entry name" value="TAXi_C"/>
    <property type="match status" value="2"/>
</dbReference>
<keyword evidence="1" id="KW-0732">Signal</keyword>
<name>A0A834H9D5_RHOSS</name>
<feature type="domain" description="Xylanase inhibitor C-terminal" evidence="2">
    <location>
        <begin position="110"/>
        <end position="155"/>
    </location>
</feature>
<dbReference type="PANTHER" id="PTHR47965">
    <property type="entry name" value="ASPARTYL PROTEASE-RELATED"/>
    <property type="match status" value="1"/>
</dbReference>
<evidence type="ECO:0000259" key="2">
    <source>
        <dbReference type="Pfam" id="PF14541"/>
    </source>
</evidence>
<dbReference type="Gene3D" id="2.40.70.10">
    <property type="entry name" value="Acid Proteases"/>
    <property type="match status" value="2"/>
</dbReference>
<sequence length="174" mass="18982">MVSQLFSVLVYTPLLLNPNVTAASDYYIGVKSIKINQINVPNINVSLLAIDNEGNGRTKISTRDSLRGLTNFDLQCRHRVLQEPALRGAHSGSGGTFRVVLQLDQPYQHLVSDEVLCLGFVDGGSNPRTSIVIGGYQIEDNLLQFDLGASRLGFTSSLLYSQTTCANFNFISNA</sequence>
<dbReference type="OrthoDB" id="1162128at2759"/>
<evidence type="ECO:0000313" key="3">
    <source>
        <dbReference type="EMBL" id="KAF7149963.1"/>
    </source>
</evidence>
<reference evidence="3" key="1">
    <citation type="submission" date="2019-11" db="EMBL/GenBank/DDBJ databases">
        <authorList>
            <person name="Liu Y."/>
            <person name="Hou J."/>
            <person name="Li T.-Q."/>
            <person name="Guan C.-H."/>
            <person name="Wu X."/>
            <person name="Wu H.-Z."/>
            <person name="Ling F."/>
            <person name="Zhang R."/>
            <person name="Shi X.-G."/>
            <person name="Ren J.-P."/>
            <person name="Chen E.-F."/>
            <person name="Sun J.-M."/>
        </authorList>
    </citation>
    <scope>NUCLEOTIDE SEQUENCE</scope>
    <source>
        <strain evidence="3">Adult_tree_wgs_1</strain>
        <tissue evidence="3">Leaves</tissue>
    </source>
</reference>
<gene>
    <name evidence="3" type="ORF">RHSIM_Rhsim02G0020200</name>
</gene>
<dbReference type="PANTHER" id="PTHR47965:SF22">
    <property type="entry name" value="EUKARYOTIC ASPARTYL PROTEASE FAMILY PROTEIN"/>
    <property type="match status" value="1"/>
</dbReference>